<evidence type="ECO:0000256" key="4">
    <source>
        <dbReference type="ARBA" id="ARBA00022475"/>
    </source>
</evidence>
<dbReference type="FunFam" id="1.20.1250.20:FF:000001">
    <property type="entry name" value="Dicarboxylate MFS transporter"/>
    <property type="match status" value="1"/>
</dbReference>
<feature type="transmembrane region" description="Helical" evidence="11">
    <location>
        <begin position="91"/>
        <end position="112"/>
    </location>
</feature>
<feature type="transmembrane region" description="Helical" evidence="11">
    <location>
        <begin position="118"/>
        <end position="146"/>
    </location>
</feature>
<dbReference type="GO" id="GO:0005886">
    <property type="term" value="C:plasma membrane"/>
    <property type="evidence" value="ECO:0007669"/>
    <property type="project" value="UniProtKB-SubCell"/>
</dbReference>
<dbReference type="EMBL" id="VFPA01000003">
    <property type="protein sequence ID" value="TQM09754.1"/>
    <property type="molecule type" value="Genomic_DNA"/>
</dbReference>
<evidence type="ECO:0000256" key="2">
    <source>
        <dbReference type="ARBA" id="ARBA00008240"/>
    </source>
</evidence>
<comment type="function">
    <text evidence="9">May be a proton symporter involved in the uptake of osmolytes such as proline and glycine betaine.</text>
</comment>
<feature type="transmembrane region" description="Helical" evidence="11">
    <location>
        <begin position="158"/>
        <end position="178"/>
    </location>
</feature>
<dbReference type="InterPro" id="IPR036259">
    <property type="entry name" value="MFS_trans_sf"/>
</dbReference>
<comment type="similarity">
    <text evidence="2">Belongs to the major facilitator superfamily. Metabolite:H+ Symporter (MHS) family (TC 2.A.1.6) family.</text>
</comment>
<feature type="transmembrane region" description="Helical" evidence="11">
    <location>
        <begin position="401"/>
        <end position="421"/>
    </location>
</feature>
<keyword evidence="5 11" id="KW-0812">Transmembrane</keyword>
<evidence type="ECO:0000256" key="9">
    <source>
        <dbReference type="ARBA" id="ARBA00037295"/>
    </source>
</evidence>
<evidence type="ECO:0000313" key="14">
    <source>
        <dbReference type="Proteomes" id="UP000315677"/>
    </source>
</evidence>
<comment type="subcellular location">
    <subcellularLocation>
        <location evidence="1">Cell membrane</location>
        <topology evidence="1">Multi-pass membrane protein</topology>
    </subcellularLocation>
</comment>
<keyword evidence="4" id="KW-1003">Cell membrane</keyword>
<feature type="transmembrane region" description="Helical" evidence="11">
    <location>
        <begin position="57"/>
        <end position="79"/>
    </location>
</feature>
<protein>
    <recommendedName>
        <fullName evidence="10">Putative proline/betaine transporter</fullName>
    </recommendedName>
</protein>
<comment type="caution">
    <text evidence="13">The sequence shown here is derived from an EMBL/GenBank/DDBJ whole genome shotgun (WGS) entry which is preliminary data.</text>
</comment>
<evidence type="ECO:0000256" key="3">
    <source>
        <dbReference type="ARBA" id="ARBA00022448"/>
    </source>
</evidence>
<feature type="transmembrane region" description="Helical" evidence="11">
    <location>
        <begin position="336"/>
        <end position="361"/>
    </location>
</feature>
<gene>
    <name evidence="13" type="ORF">FB558_5523</name>
</gene>
<evidence type="ECO:0000259" key="12">
    <source>
        <dbReference type="PROSITE" id="PS50850"/>
    </source>
</evidence>
<dbReference type="Pfam" id="PF07690">
    <property type="entry name" value="MFS_1"/>
    <property type="match status" value="1"/>
</dbReference>
<feature type="transmembrane region" description="Helical" evidence="11">
    <location>
        <begin position="190"/>
        <end position="209"/>
    </location>
</feature>
<keyword evidence="14" id="KW-1185">Reference proteome</keyword>
<keyword evidence="7 11" id="KW-1133">Transmembrane helix</keyword>
<keyword evidence="8 11" id="KW-0472">Membrane</keyword>
<keyword evidence="3" id="KW-0813">Transport</keyword>
<keyword evidence="6" id="KW-0769">Symport</keyword>
<dbReference type="Gene3D" id="1.20.1250.20">
    <property type="entry name" value="MFS general substrate transporter like domains"/>
    <property type="match status" value="2"/>
</dbReference>
<evidence type="ECO:0000256" key="6">
    <source>
        <dbReference type="ARBA" id="ARBA00022847"/>
    </source>
</evidence>
<feature type="transmembrane region" description="Helical" evidence="11">
    <location>
        <begin position="243"/>
        <end position="263"/>
    </location>
</feature>
<evidence type="ECO:0000256" key="10">
    <source>
        <dbReference type="ARBA" id="ARBA00039918"/>
    </source>
</evidence>
<feature type="transmembrane region" description="Helical" evidence="11">
    <location>
        <begin position="308"/>
        <end position="330"/>
    </location>
</feature>
<feature type="domain" description="Major facilitator superfamily (MFS) profile" evidence="12">
    <location>
        <begin position="19"/>
        <end position="426"/>
    </location>
</feature>
<evidence type="ECO:0000256" key="7">
    <source>
        <dbReference type="ARBA" id="ARBA00022989"/>
    </source>
</evidence>
<dbReference type="PROSITE" id="PS50850">
    <property type="entry name" value="MFS"/>
    <property type="match status" value="1"/>
</dbReference>
<evidence type="ECO:0000256" key="8">
    <source>
        <dbReference type="ARBA" id="ARBA00023136"/>
    </source>
</evidence>
<dbReference type="InterPro" id="IPR020846">
    <property type="entry name" value="MFS_dom"/>
</dbReference>
<evidence type="ECO:0000256" key="1">
    <source>
        <dbReference type="ARBA" id="ARBA00004651"/>
    </source>
</evidence>
<dbReference type="SUPFAM" id="SSF103473">
    <property type="entry name" value="MFS general substrate transporter"/>
    <property type="match status" value="1"/>
</dbReference>
<proteinExistence type="inferred from homology"/>
<dbReference type="Proteomes" id="UP000315677">
    <property type="component" value="Unassembled WGS sequence"/>
</dbReference>
<dbReference type="PANTHER" id="PTHR43528:SF1">
    <property type="entry name" value="ALPHA-KETOGLUTARATE PERMEASE"/>
    <property type="match status" value="1"/>
</dbReference>
<dbReference type="InterPro" id="IPR051084">
    <property type="entry name" value="H+-coupled_symporters"/>
</dbReference>
<evidence type="ECO:0000313" key="13">
    <source>
        <dbReference type="EMBL" id="TQM09754.1"/>
    </source>
</evidence>
<dbReference type="PANTHER" id="PTHR43528">
    <property type="entry name" value="ALPHA-KETOGLUTARATE PERMEASE"/>
    <property type="match status" value="1"/>
</dbReference>
<name>A0A543DK92_9PSEU</name>
<feature type="transmembrane region" description="Helical" evidence="11">
    <location>
        <begin position="373"/>
        <end position="395"/>
    </location>
</feature>
<reference evidence="13 14" key="1">
    <citation type="submission" date="2019-06" db="EMBL/GenBank/DDBJ databases">
        <title>Sequencing the genomes of 1000 actinobacteria strains.</title>
        <authorList>
            <person name="Klenk H.-P."/>
        </authorList>
    </citation>
    <scope>NUCLEOTIDE SEQUENCE [LARGE SCALE GENOMIC DNA]</scope>
    <source>
        <strain evidence="13 14">DSM 45301</strain>
    </source>
</reference>
<accession>A0A543DK92</accession>
<organism evidence="13 14">
    <name type="scientific">Pseudonocardia kunmingensis</name>
    <dbReference type="NCBI Taxonomy" id="630975"/>
    <lineage>
        <taxon>Bacteria</taxon>
        <taxon>Bacillati</taxon>
        <taxon>Actinomycetota</taxon>
        <taxon>Actinomycetes</taxon>
        <taxon>Pseudonocardiales</taxon>
        <taxon>Pseudonocardiaceae</taxon>
        <taxon>Pseudonocardia</taxon>
    </lineage>
</organism>
<evidence type="ECO:0000256" key="11">
    <source>
        <dbReference type="SAM" id="Phobius"/>
    </source>
</evidence>
<feature type="transmembrane region" description="Helical" evidence="11">
    <location>
        <begin position="275"/>
        <end position="296"/>
    </location>
</feature>
<evidence type="ECO:0000256" key="5">
    <source>
        <dbReference type="ARBA" id="ARBA00022692"/>
    </source>
</evidence>
<sequence length="428" mass="45216">MSDAPESVQMTKQPSAARIITAACVGNALEWYDIAVYSYFAVYVAKVFFPSGDPTSALLLALGTFAVSFLIRPLGAVVLGSYADRAGRKPALALSILLMVLGTLLIVVMPSYETVGLIAPLGILVARLIQGFSAGGEFGSATALMVEHLPGRRGYAASWQFASQAAATLLAATLGTVLTSALTEEQLLSWGFRIPFAIGLLVGPVGWYIRRHVPEAPEFARSRATDPGHSPGRVVLREQKGRVLLTIGVLAATTCLNYLISYMPTFAINNLGLPASTGFAGVLIGGVVLLIATPLAGHLSDRFGQITLMVPAAVLILVLIYPLFVLLVAFPGLGVLLGMLVLLCLFKSFYYGPMGALMANLFPAETRATGMAVGYNIGVAVFGGFTPFIATWLIATTGSDLAPSFWVMTTAVLSLVALVTIRRRTALR</sequence>
<dbReference type="AlphaFoldDB" id="A0A543DK92"/>
<dbReference type="GO" id="GO:0015293">
    <property type="term" value="F:symporter activity"/>
    <property type="evidence" value="ECO:0007669"/>
    <property type="project" value="UniProtKB-KW"/>
</dbReference>
<dbReference type="InterPro" id="IPR011701">
    <property type="entry name" value="MFS"/>
</dbReference>